<keyword evidence="4 6" id="KW-0472">Membrane</keyword>
<evidence type="ECO:0000256" key="2">
    <source>
        <dbReference type="ARBA" id="ARBA00022692"/>
    </source>
</evidence>
<protein>
    <submittedName>
        <fullName evidence="8">Uncharacterized membrane protein YgaE, UPF0421/DUF939 family</fullName>
    </submittedName>
</protein>
<dbReference type="InterPro" id="IPR049453">
    <property type="entry name" value="Memb_transporter_dom"/>
</dbReference>
<feature type="transmembrane region" description="Helical" evidence="6">
    <location>
        <begin position="96"/>
        <end position="118"/>
    </location>
</feature>
<dbReference type="RefSeq" id="WP_091555982.1">
    <property type="nucleotide sequence ID" value="NZ_FNPH01000004.1"/>
</dbReference>
<evidence type="ECO:0000256" key="1">
    <source>
        <dbReference type="ARBA" id="ARBA00004141"/>
    </source>
</evidence>
<feature type="coiled-coil region" evidence="5">
    <location>
        <begin position="215"/>
        <end position="242"/>
    </location>
</feature>
<sequence length="394" mass="41586">MRARQSTRGRLRAWWHRLPGSLHAWWHRLPGSLRARRHRVRANIGLAVQSALAAAISWLIAHDLLGHPEPVFAPIAAVGTLAGSIGQRLRNTVELVVGVALGVAVADGVVVGIGAGWWQLGLVTLLAIVASIFLGGGPALVTQAASAAVLIATLSPPETAGIYTARFWEALIGGLVSLAVIIAVPVRPLTLVRRAVDPILDVLAASYSDAGAALADADRDRANAALERLRGAENEIATMREALQAGLESARLAPVHWRKRGMLRRYVNASEFLMRSVRNGRVLARRCVTALDAGEPVPVCLPAALGTLAGAVARLRDELMSRTDEPRARDRLLEAAAQVGEAYAAGVGFSGHVIIAQVRAAAVDLLQATGVGPEDANVLVRAAVARRAPEQPPD</sequence>
<dbReference type="Pfam" id="PF13515">
    <property type="entry name" value="FUSC_2"/>
    <property type="match status" value="1"/>
</dbReference>
<keyword evidence="9" id="KW-1185">Reference proteome</keyword>
<keyword evidence="2 6" id="KW-0812">Transmembrane</keyword>
<dbReference type="Proteomes" id="UP000242415">
    <property type="component" value="Unassembled WGS sequence"/>
</dbReference>
<evidence type="ECO:0000256" key="5">
    <source>
        <dbReference type="SAM" id="Coils"/>
    </source>
</evidence>
<reference evidence="9" key="1">
    <citation type="submission" date="2016-10" db="EMBL/GenBank/DDBJ databases">
        <authorList>
            <person name="Varghese N."/>
            <person name="Submissions S."/>
        </authorList>
    </citation>
    <scope>NUCLEOTIDE SEQUENCE [LARGE SCALE GENOMIC DNA]</scope>
    <source>
        <strain evidence="9">DSM 45245</strain>
    </source>
</reference>
<accession>A0A1H3NMG5</accession>
<evidence type="ECO:0000256" key="6">
    <source>
        <dbReference type="SAM" id="Phobius"/>
    </source>
</evidence>
<feature type="transmembrane region" description="Helical" evidence="6">
    <location>
        <begin position="167"/>
        <end position="186"/>
    </location>
</feature>
<keyword evidence="3 6" id="KW-1133">Transmembrane helix</keyword>
<proteinExistence type="predicted"/>
<feature type="transmembrane region" description="Helical" evidence="6">
    <location>
        <begin position="44"/>
        <end position="65"/>
    </location>
</feature>
<dbReference type="STRING" id="405436.SAMN05444365_10467"/>
<comment type="subcellular location">
    <subcellularLocation>
        <location evidence="1">Membrane</location>
        <topology evidence="1">Multi-pass membrane protein</topology>
    </subcellularLocation>
</comment>
<feature type="transmembrane region" description="Helical" evidence="6">
    <location>
        <begin position="124"/>
        <end position="155"/>
    </location>
</feature>
<feature type="transmembrane region" description="Helical" evidence="6">
    <location>
        <begin position="71"/>
        <end position="89"/>
    </location>
</feature>
<evidence type="ECO:0000256" key="3">
    <source>
        <dbReference type="ARBA" id="ARBA00022989"/>
    </source>
</evidence>
<evidence type="ECO:0000313" key="9">
    <source>
        <dbReference type="Proteomes" id="UP000242415"/>
    </source>
</evidence>
<dbReference type="AlphaFoldDB" id="A0A1H3NMG5"/>
<gene>
    <name evidence="8" type="ORF">SAMN05444365_10467</name>
</gene>
<dbReference type="EMBL" id="FNPH01000004">
    <property type="protein sequence ID" value="SDY90137.1"/>
    <property type="molecule type" value="Genomic_DNA"/>
</dbReference>
<organism evidence="8 9">
    <name type="scientific">Micromonospora pattaloongensis</name>
    <dbReference type="NCBI Taxonomy" id="405436"/>
    <lineage>
        <taxon>Bacteria</taxon>
        <taxon>Bacillati</taxon>
        <taxon>Actinomycetota</taxon>
        <taxon>Actinomycetes</taxon>
        <taxon>Micromonosporales</taxon>
        <taxon>Micromonosporaceae</taxon>
        <taxon>Micromonospora</taxon>
    </lineage>
</organism>
<evidence type="ECO:0000259" key="7">
    <source>
        <dbReference type="Pfam" id="PF13515"/>
    </source>
</evidence>
<evidence type="ECO:0000313" key="8">
    <source>
        <dbReference type="EMBL" id="SDY90137.1"/>
    </source>
</evidence>
<keyword evidence="5" id="KW-0175">Coiled coil</keyword>
<name>A0A1H3NMG5_9ACTN</name>
<evidence type="ECO:0000256" key="4">
    <source>
        <dbReference type="ARBA" id="ARBA00023136"/>
    </source>
</evidence>
<dbReference type="GO" id="GO:0016020">
    <property type="term" value="C:membrane"/>
    <property type="evidence" value="ECO:0007669"/>
    <property type="project" value="UniProtKB-SubCell"/>
</dbReference>
<feature type="domain" description="Integral membrane bound transporter" evidence="7">
    <location>
        <begin position="57"/>
        <end position="180"/>
    </location>
</feature>